<comment type="caution">
    <text evidence="6">The sequence shown here is derived from an EMBL/GenBank/DDBJ whole genome shotgun (WGS) entry which is preliminary data.</text>
</comment>
<accession>A0A0C2N177</accession>
<dbReference type="Pfam" id="PF03153">
    <property type="entry name" value="TFIIA"/>
    <property type="match status" value="1"/>
</dbReference>
<dbReference type="PANTHER" id="PTHR12694:SF8">
    <property type="entry name" value="TRANSCRIPTION INITIATION FACTOR IIA SUBUNIT 1"/>
    <property type="match status" value="1"/>
</dbReference>
<dbReference type="GO" id="GO:0005672">
    <property type="term" value="C:transcription factor TFIIA complex"/>
    <property type="evidence" value="ECO:0007669"/>
    <property type="project" value="InterPro"/>
</dbReference>
<dbReference type="Gene3D" id="1.10.287.100">
    <property type="match status" value="1"/>
</dbReference>
<evidence type="ECO:0000256" key="2">
    <source>
        <dbReference type="ARBA" id="ARBA00010059"/>
    </source>
</evidence>
<organism evidence="6 7">
    <name type="scientific">Thelohanellus kitauei</name>
    <name type="common">Myxosporean</name>
    <dbReference type="NCBI Taxonomy" id="669202"/>
    <lineage>
        <taxon>Eukaryota</taxon>
        <taxon>Metazoa</taxon>
        <taxon>Cnidaria</taxon>
        <taxon>Myxozoa</taxon>
        <taxon>Myxosporea</taxon>
        <taxon>Bivalvulida</taxon>
        <taxon>Platysporina</taxon>
        <taxon>Myxobolidae</taxon>
        <taxon>Thelohanellus</taxon>
    </lineage>
</organism>
<dbReference type="SMART" id="SM01371">
    <property type="entry name" value="TFIIA"/>
    <property type="match status" value="1"/>
</dbReference>
<evidence type="ECO:0000256" key="5">
    <source>
        <dbReference type="SAM" id="MobiDB-lite"/>
    </source>
</evidence>
<protein>
    <submittedName>
        <fullName evidence="6">TFIIA-alpha and beta-like factor</fullName>
    </submittedName>
</protein>
<name>A0A0C2N177_THEKT</name>
<feature type="region of interest" description="Disordered" evidence="5">
    <location>
        <begin position="225"/>
        <end position="282"/>
    </location>
</feature>
<evidence type="ECO:0000313" key="7">
    <source>
        <dbReference type="Proteomes" id="UP000031668"/>
    </source>
</evidence>
<dbReference type="OrthoDB" id="6275927at2759"/>
<evidence type="ECO:0000313" key="6">
    <source>
        <dbReference type="EMBL" id="KII73376.1"/>
    </source>
</evidence>
<dbReference type="Gene3D" id="2.30.18.10">
    <property type="entry name" value="Transcription factor IIA (TFIIA), beta-barrel domain"/>
    <property type="match status" value="1"/>
</dbReference>
<dbReference type="Proteomes" id="UP000031668">
    <property type="component" value="Unassembled WGS sequence"/>
</dbReference>
<evidence type="ECO:0000256" key="3">
    <source>
        <dbReference type="ARBA" id="ARBA00023163"/>
    </source>
</evidence>
<dbReference type="EMBL" id="JWZT01000861">
    <property type="protein sequence ID" value="KII73376.1"/>
    <property type="molecule type" value="Genomic_DNA"/>
</dbReference>
<dbReference type="SUPFAM" id="SSF50784">
    <property type="entry name" value="Transcription factor IIA (TFIIA), beta-barrel domain"/>
    <property type="match status" value="1"/>
</dbReference>
<comment type="similarity">
    <text evidence="2">Belongs to the TFIIA subunit 1 family.</text>
</comment>
<dbReference type="InterPro" id="IPR009088">
    <property type="entry name" value="TFIIA_b-brl"/>
</dbReference>
<feature type="compositionally biased region" description="Polar residues" evidence="5">
    <location>
        <begin position="265"/>
        <end position="282"/>
    </location>
</feature>
<comment type="subcellular location">
    <subcellularLocation>
        <location evidence="1">Nucleus</location>
    </subcellularLocation>
</comment>
<evidence type="ECO:0000256" key="1">
    <source>
        <dbReference type="ARBA" id="ARBA00004123"/>
    </source>
</evidence>
<dbReference type="PANTHER" id="PTHR12694">
    <property type="entry name" value="TRANSCRIPTION INITIATION FACTOR IIA SUBUNIT 1"/>
    <property type="match status" value="1"/>
</dbReference>
<evidence type="ECO:0000256" key="4">
    <source>
        <dbReference type="ARBA" id="ARBA00023242"/>
    </source>
</evidence>
<proteinExistence type="inferred from homology"/>
<dbReference type="AlphaFoldDB" id="A0A0C2N177"/>
<dbReference type="GO" id="GO:0006367">
    <property type="term" value="P:transcription initiation at RNA polymerase II promoter"/>
    <property type="evidence" value="ECO:0007669"/>
    <property type="project" value="InterPro"/>
</dbReference>
<keyword evidence="4" id="KW-0539">Nucleus</keyword>
<gene>
    <name evidence="6" type="ORF">RF11_06073</name>
</gene>
<sequence length="388" mass="43243">MYSSYLDSQTAFIYKSIIEDVIRTVRKEKREEVDDTTLMFLRKNWEKKINDVVNKFKDPQKQTTQPSDQPGADFRLAAPIHVQKPTQSSQAPNIIEVPEVYGIRTHTDDKLPRQPITVFGNLNPSLAVRPQPRMERTLAQPVKPDMSAKSLVPEMSIRHPHNLDTNTRLPNKQDLSIQAIRHDAAKNMPKAAGLAVKGRANLPPLVLSEKRKNIEQEVSLLKTDVSTNTADVGSVPSKDPPKAGCPPSKRPKVNRIVQLDGGGSLTDSSDITGSDSENETSTIYKEQNVKLSDEFGEVDNQGNIIYLNEMIRDEVSGPQELPPDYQLLSGDDVSENEPDAYTTDNIVICGFDKLSKRKNIWKLELKNGVISLGGLDIIFNKATGEFVF</sequence>
<dbReference type="OMA" id="NIVICGF"/>
<keyword evidence="7" id="KW-1185">Reference proteome</keyword>
<dbReference type="InterPro" id="IPR004855">
    <property type="entry name" value="TFIIA_asu/bsu"/>
</dbReference>
<keyword evidence="3" id="KW-0804">Transcription</keyword>
<reference evidence="6 7" key="1">
    <citation type="journal article" date="2014" name="Genome Biol. Evol.">
        <title>The genome of the myxosporean Thelohanellus kitauei shows adaptations to nutrient acquisition within its fish host.</title>
        <authorList>
            <person name="Yang Y."/>
            <person name="Xiong J."/>
            <person name="Zhou Z."/>
            <person name="Huo F."/>
            <person name="Miao W."/>
            <person name="Ran C."/>
            <person name="Liu Y."/>
            <person name="Zhang J."/>
            <person name="Feng J."/>
            <person name="Wang M."/>
            <person name="Wang M."/>
            <person name="Wang L."/>
            <person name="Yao B."/>
        </authorList>
    </citation>
    <scope>NUCLEOTIDE SEQUENCE [LARGE SCALE GENOMIC DNA]</scope>
    <source>
        <strain evidence="6">Wuqing</strain>
    </source>
</reference>